<evidence type="ECO:0000313" key="1">
    <source>
        <dbReference type="EMBL" id="CAG8773151.1"/>
    </source>
</evidence>
<gene>
    <name evidence="1" type="ORF">RPERSI_LOCUS16650</name>
</gene>
<dbReference type="Proteomes" id="UP000789920">
    <property type="component" value="Unassembled WGS sequence"/>
</dbReference>
<feature type="non-terminal residue" evidence="1">
    <location>
        <position position="370"/>
    </location>
</feature>
<protein>
    <submittedName>
        <fullName evidence="1">883_t:CDS:1</fullName>
    </submittedName>
</protein>
<keyword evidence="2" id="KW-1185">Reference proteome</keyword>
<dbReference type="EMBL" id="CAJVQC010041532">
    <property type="protein sequence ID" value="CAG8773151.1"/>
    <property type="molecule type" value="Genomic_DNA"/>
</dbReference>
<sequence length="370" mass="42000">MNDTNLRIHRRIPEKVYELLPAYTWSEFNERVLSGACLVVAEGLVFDIHSWIKIHPGGQKILRRVIGTDITNDFFFDPNVQTVISKNFDKEHELLLSNDFNDGPLNYSNIQFKDKKPNSRAPKSVARTIDLLNSVTFKNTRVAMHRHSKFATAKLASMVVARISDYDDENVSRPVVDGILPYSVLNASKISPEIFRRYILTNIEDVTRYDAENPVKKLTFQVIHPYEKLPEILPGDYIEIMSYTNKATVVRPYTLLKGPSDNTFSIIVKIYKDGVMSQHLIAVRGPFEITERIEQSISSNISDAGLRRRLRASLLSTSVRKLSYAKSNAAFSGYGSVSSEDNDPPPPRILLNHAREDKCWDYLFLVCGGT</sequence>
<proteinExistence type="predicted"/>
<accession>A0ACA9R280</accession>
<comment type="caution">
    <text evidence="1">The sequence shown here is derived from an EMBL/GenBank/DDBJ whole genome shotgun (WGS) entry which is preliminary data.</text>
</comment>
<feature type="non-terminal residue" evidence="1">
    <location>
        <position position="1"/>
    </location>
</feature>
<reference evidence="1" key="1">
    <citation type="submission" date="2021-06" db="EMBL/GenBank/DDBJ databases">
        <authorList>
            <person name="Kallberg Y."/>
            <person name="Tangrot J."/>
            <person name="Rosling A."/>
        </authorList>
    </citation>
    <scope>NUCLEOTIDE SEQUENCE</scope>
    <source>
        <strain evidence="1">MA461A</strain>
    </source>
</reference>
<name>A0ACA9R280_9GLOM</name>
<organism evidence="1 2">
    <name type="scientific">Racocetra persica</name>
    <dbReference type="NCBI Taxonomy" id="160502"/>
    <lineage>
        <taxon>Eukaryota</taxon>
        <taxon>Fungi</taxon>
        <taxon>Fungi incertae sedis</taxon>
        <taxon>Mucoromycota</taxon>
        <taxon>Glomeromycotina</taxon>
        <taxon>Glomeromycetes</taxon>
        <taxon>Diversisporales</taxon>
        <taxon>Gigasporaceae</taxon>
        <taxon>Racocetra</taxon>
    </lineage>
</organism>
<evidence type="ECO:0000313" key="2">
    <source>
        <dbReference type="Proteomes" id="UP000789920"/>
    </source>
</evidence>